<dbReference type="InterPro" id="IPR008778">
    <property type="entry name" value="Pirin_C_dom"/>
</dbReference>
<feature type="binding site" evidence="2">
    <location>
        <position position="63"/>
    </location>
    <ligand>
        <name>Fe cation</name>
        <dbReference type="ChEBI" id="CHEBI:24875"/>
    </ligand>
</feature>
<dbReference type="SUPFAM" id="SSF51182">
    <property type="entry name" value="RmlC-like cupins"/>
    <property type="match status" value="1"/>
</dbReference>
<evidence type="ECO:0000313" key="9">
    <source>
        <dbReference type="Proteomes" id="UP000245217"/>
    </source>
</evidence>
<keyword evidence="2" id="KW-0408">Iron</keyword>
<dbReference type="EMBL" id="QEWW01000001">
    <property type="protein sequence ID" value="PWD88116.1"/>
    <property type="molecule type" value="Genomic_DNA"/>
</dbReference>
<reference evidence="8 9" key="2">
    <citation type="submission" date="2018-05" db="EMBL/GenBank/DDBJ databases">
        <title>Ignatzschineria dubaiensis sp. nov., isolated from necrotic foot tissues of dromedaries (Camelus dromedarius) and associated maggots in Dubai, United Arab Emirates.</title>
        <authorList>
            <person name="Tsang C.C."/>
            <person name="Tang J.Y.M."/>
            <person name="Fong J.Y.H."/>
            <person name="Kinne J."/>
            <person name="Lee H.H."/>
            <person name="Joseph M."/>
            <person name="Jose S."/>
            <person name="Schuster R.K."/>
            <person name="Tang Y."/>
            <person name="Sivakumar S."/>
            <person name="Chen J.H.K."/>
            <person name="Teng J.L.L."/>
            <person name="Lau S.K.P."/>
            <person name="Wernery U."/>
            <person name="Woo P.C.Y."/>
        </authorList>
    </citation>
    <scope>NUCLEOTIDE SEQUENCE [LARGE SCALE GENOMIC DNA]</scope>
    <source>
        <strain evidence="8">UAE-HKU57</strain>
        <strain evidence="9">UAE-HKU58</strain>
    </source>
</reference>
<dbReference type="OrthoDB" id="9780903at2"/>
<dbReference type="Pfam" id="PF05726">
    <property type="entry name" value="Pirin_C"/>
    <property type="match status" value="1"/>
</dbReference>
<dbReference type="InterPro" id="IPR053186">
    <property type="entry name" value="QDO-related"/>
</dbReference>
<dbReference type="RefSeq" id="WP_109201126.1">
    <property type="nucleotide sequence ID" value="NZ_QEWS01000002.1"/>
</dbReference>
<dbReference type="Proteomes" id="UP000245059">
    <property type="component" value="Unassembled WGS sequence"/>
</dbReference>
<comment type="similarity">
    <text evidence="1 3">Belongs to the pirin family.</text>
</comment>
<dbReference type="AlphaFoldDB" id="A0A2U2ATU5"/>
<reference evidence="6" key="1">
    <citation type="journal article" date="2018" name="Genome Announc.">
        <title>Ignatzschineria cameli sp. nov., isolated from necrotic foot tissue of dromedaries (Camelus dromedarius) and associated maggots (Wohlfahrtia species) in Dubai.</title>
        <authorList>
            <person name="Tsang C.C."/>
            <person name="Tang J.Y."/>
            <person name="Fong J.Y."/>
            <person name="Kinne J."/>
            <person name="Lee H.H."/>
            <person name="Joseph M."/>
            <person name="Jose S."/>
            <person name="Schuster R.K."/>
            <person name="Tang Y."/>
            <person name="Sivakumar S."/>
            <person name="Chen J.H."/>
            <person name="Teng J.L."/>
            <person name="Lau S.K."/>
            <person name="Wernery U."/>
            <person name="Woo P.C."/>
        </authorList>
    </citation>
    <scope>NUCLEOTIDE SEQUENCE</scope>
    <source>
        <strain evidence="6">UAE-HKU57</strain>
        <strain evidence="7">UAE-HKU58</strain>
    </source>
</reference>
<dbReference type="GO" id="GO:0046872">
    <property type="term" value="F:metal ion binding"/>
    <property type="evidence" value="ECO:0007669"/>
    <property type="project" value="UniProtKB-KW"/>
</dbReference>
<dbReference type="InterPro" id="IPR014710">
    <property type="entry name" value="RmlC-like_jellyroll"/>
</dbReference>
<protein>
    <submittedName>
        <fullName evidence="6">Quercetin 2,3-dioxygenase</fullName>
    </submittedName>
</protein>
<dbReference type="CDD" id="cd02909">
    <property type="entry name" value="cupin_pirin_N"/>
    <property type="match status" value="1"/>
</dbReference>
<evidence type="ECO:0000256" key="1">
    <source>
        <dbReference type="ARBA" id="ARBA00008416"/>
    </source>
</evidence>
<keyword evidence="6" id="KW-0223">Dioxygenase</keyword>
<dbReference type="PIRSF" id="PIRSF006232">
    <property type="entry name" value="Pirin"/>
    <property type="match status" value="1"/>
</dbReference>
<sequence length="298" mass="32916">MKKIMEIYQAPDSHWVGDAFHVRSLFIYNNHGRYLNPFLLLDRAGPTDFEPSDKIRGVGAHPHRGFETVTLIYEGEVSHRDSTGEGGTIGPGDVQWMTAARGVLHEEMLSESFSKQGGKLDMVQLWVNLPAEQKMKDPRYQQILAADIPQFSPSEGAIMRIIAGKYPPDNAQSVTIGDEASHYHGAAKSYTPVDLWDLHLQARATTSLALPQDRYVGIVLLKGEILCNGERLKETDLVILAKEGDTATFEAVTESKILLLSGEPIEEPVVGHGPFVMNSREEIKQASLDFMSGKFGAL</sequence>
<comment type="cofactor">
    <cofactor evidence="2">
        <name>Fe cation</name>
        <dbReference type="ChEBI" id="CHEBI:24875"/>
    </cofactor>
    <text evidence="2">Binds 1 Fe cation per subunit.</text>
</comment>
<keyword evidence="9" id="KW-1185">Reference proteome</keyword>
<feature type="binding site" evidence="2">
    <location>
        <position position="61"/>
    </location>
    <ligand>
        <name>Fe cation</name>
        <dbReference type="ChEBI" id="CHEBI:24875"/>
    </ligand>
</feature>
<dbReference type="CDD" id="cd02247">
    <property type="entry name" value="cupin_pirin_C"/>
    <property type="match status" value="1"/>
</dbReference>
<evidence type="ECO:0000313" key="8">
    <source>
        <dbReference type="Proteomes" id="UP000245059"/>
    </source>
</evidence>
<feature type="binding site" evidence="2">
    <location>
        <position position="107"/>
    </location>
    <ligand>
        <name>Fe cation</name>
        <dbReference type="ChEBI" id="CHEBI:24875"/>
    </ligand>
</feature>
<dbReference type="GO" id="GO:0051213">
    <property type="term" value="F:dioxygenase activity"/>
    <property type="evidence" value="ECO:0007669"/>
    <property type="project" value="UniProtKB-KW"/>
</dbReference>
<evidence type="ECO:0000313" key="7">
    <source>
        <dbReference type="EMBL" id="PWD93808.1"/>
    </source>
</evidence>
<dbReference type="Pfam" id="PF02678">
    <property type="entry name" value="Pirin"/>
    <property type="match status" value="1"/>
</dbReference>
<proteinExistence type="inferred from homology"/>
<dbReference type="PANTHER" id="PTHR43594">
    <property type="entry name" value="QUERCETIN 2,3-DIOXYGENASE"/>
    <property type="match status" value="1"/>
</dbReference>
<name>A0A2U2ATU5_9GAMM</name>
<gene>
    <name evidence="6" type="ORF">DC077_02245</name>
    <name evidence="7" type="ORF">DC078_02990</name>
</gene>
<evidence type="ECO:0000259" key="4">
    <source>
        <dbReference type="Pfam" id="PF02678"/>
    </source>
</evidence>
<dbReference type="PANTHER" id="PTHR43594:SF1">
    <property type="entry name" value="QUERCETIN 2,3-DIOXYGENASE PA2418-RELATED"/>
    <property type="match status" value="1"/>
</dbReference>
<feature type="domain" description="Pirin N-terminal" evidence="4">
    <location>
        <begin position="22"/>
        <end position="127"/>
    </location>
</feature>
<evidence type="ECO:0000313" key="6">
    <source>
        <dbReference type="EMBL" id="PWD88116.1"/>
    </source>
</evidence>
<evidence type="ECO:0000259" key="5">
    <source>
        <dbReference type="Pfam" id="PF05726"/>
    </source>
</evidence>
<comment type="caution">
    <text evidence="6">The sequence shown here is derived from an EMBL/GenBank/DDBJ whole genome shotgun (WGS) entry which is preliminary data.</text>
</comment>
<dbReference type="Proteomes" id="UP000245217">
    <property type="component" value="Unassembled WGS sequence"/>
</dbReference>
<evidence type="ECO:0000256" key="2">
    <source>
        <dbReference type="PIRSR" id="PIRSR006232-1"/>
    </source>
</evidence>
<dbReference type="InterPro" id="IPR003829">
    <property type="entry name" value="Pirin_N_dom"/>
</dbReference>
<accession>A0A2U2ATU5</accession>
<keyword evidence="6" id="KW-0560">Oxidoreductase</keyword>
<keyword evidence="2" id="KW-0479">Metal-binding</keyword>
<organism evidence="6 8">
    <name type="scientific">Ignatzschineria cameli</name>
    <dbReference type="NCBI Taxonomy" id="2182793"/>
    <lineage>
        <taxon>Bacteria</taxon>
        <taxon>Pseudomonadati</taxon>
        <taxon>Pseudomonadota</taxon>
        <taxon>Gammaproteobacteria</taxon>
        <taxon>Cardiobacteriales</taxon>
        <taxon>Ignatzschineriaceae</taxon>
        <taxon>Ignatzschineria</taxon>
    </lineage>
</organism>
<dbReference type="Gene3D" id="2.60.120.10">
    <property type="entry name" value="Jelly Rolls"/>
    <property type="match status" value="2"/>
</dbReference>
<evidence type="ECO:0000256" key="3">
    <source>
        <dbReference type="RuleBase" id="RU003457"/>
    </source>
</evidence>
<feature type="domain" description="Pirin C-terminal" evidence="5">
    <location>
        <begin position="196"/>
        <end position="296"/>
    </location>
</feature>
<dbReference type="InterPro" id="IPR011051">
    <property type="entry name" value="RmlC_Cupin_sf"/>
</dbReference>
<feature type="binding site" evidence="2">
    <location>
        <position position="105"/>
    </location>
    <ligand>
        <name>Fe cation</name>
        <dbReference type="ChEBI" id="CHEBI:24875"/>
    </ligand>
</feature>
<dbReference type="EMBL" id="QEWV01000002">
    <property type="protein sequence ID" value="PWD93808.1"/>
    <property type="molecule type" value="Genomic_DNA"/>
</dbReference>
<dbReference type="InterPro" id="IPR012093">
    <property type="entry name" value="Pirin"/>
</dbReference>